<dbReference type="PROSITE" id="PS50405">
    <property type="entry name" value="GST_CTER"/>
    <property type="match status" value="1"/>
</dbReference>
<dbReference type="InterPro" id="IPR004045">
    <property type="entry name" value="Glutathione_S-Trfase_N"/>
</dbReference>
<dbReference type="Proteomes" id="UP000759131">
    <property type="component" value="Unassembled WGS sequence"/>
</dbReference>
<dbReference type="PANTHER" id="PTHR43969">
    <property type="entry name" value="GLUTATHIONE S TRANSFERASE D10, ISOFORM A-RELATED"/>
    <property type="match status" value="1"/>
</dbReference>
<proteinExistence type="predicted"/>
<dbReference type="PROSITE" id="PS50404">
    <property type="entry name" value="GST_NTER"/>
    <property type="match status" value="1"/>
</dbReference>
<dbReference type="SUPFAM" id="SSF52833">
    <property type="entry name" value="Thioredoxin-like"/>
    <property type="match status" value="1"/>
</dbReference>
<dbReference type="SFLD" id="SFLDS00019">
    <property type="entry name" value="Glutathione_Transferase_(cytos"/>
    <property type="match status" value="1"/>
</dbReference>
<dbReference type="SUPFAM" id="SSF47616">
    <property type="entry name" value="GST C-terminal domain-like"/>
    <property type="match status" value="1"/>
</dbReference>
<feature type="domain" description="GST C-terminal" evidence="2">
    <location>
        <begin position="90"/>
        <end position="212"/>
    </location>
</feature>
<evidence type="ECO:0000259" key="2">
    <source>
        <dbReference type="PROSITE" id="PS50405"/>
    </source>
</evidence>
<keyword evidence="4" id="KW-1185">Reference proteome</keyword>
<accession>A0A7R9L611</accession>
<dbReference type="Pfam" id="PF13417">
    <property type="entry name" value="GST_N_3"/>
    <property type="match status" value="1"/>
</dbReference>
<feature type="domain" description="GST N-terminal" evidence="1">
    <location>
        <begin position="1"/>
        <end position="84"/>
    </location>
</feature>
<dbReference type="SFLD" id="SFLDG00358">
    <property type="entry name" value="Main_(cytGST)"/>
    <property type="match status" value="1"/>
</dbReference>
<dbReference type="GO" id="GO:0004364">
    <property type="term" value="F:glutathione transferase activity"/>
    <property type="evidence" value="ECO:0007669"/>
    <property type="project" value="TreeGrafter"/>
</dbReference>
<protein>
    <recommendedName>
        <fullName evidence="5">Glutathione S-transferase</fullName>
    </recommendedName>
</protein>
<dbReference type="GO" id="GO:0006749">
    <property type="term" value="P:glutathione metabolic process"/>
    <property type="evidence" value="ECO:0007669"/>
    <property type="project" value="TreeGrafter"/>
</dbReference>
<evidence type="ECO:0000259" key="1">
    <source>
        <dbReference type="PROSITE" id="PS50404"/>
    </source>
</evidence>
<dbReference type="EMBL" id="CAJPIZ010015198">
    <property type="protein sequence ID" value="CAG2115150.1"/>
    <property type="molecule type" value="Genomic_DNA"/>
</dbReference>
<reference evidence="3" key="1">
    <citation type="submission" date="2020-11" db="EMBL/GenBank/DDBJ databases">
        <authorList>
            <person name="Tran Van P."/>
        </authorList>
    </citation>
    <scope>NUCLEOTIDE SEQUENCE</scope>
</reference>
<gene>
    <name evidence="3" type="ORF">OSB1V03_LOCUS15115</name>
</gene>
<dbReference type="OrthoDB" id="2309723at2759"/>
<dbReference type="Gene3D" id="3.40.30.10">
    <property type="entry name" value="Glutaredoxin"/>
    <property type="match status" value="1"/>
</dbReference>
<evidence type="ECO:0008006" key="5">
    <source>
        <dbReference type="Google" id="ProtNLM"/>
    </source>
</evidence>
<organism evidence="3">
    <name type="scientific">Medioppia subpectinata</name>
    <dbReference type="NCBI Taxonomy" id="1979941"/>
    <lineage>
        <taxon>Eukaryota</taxon>
        <taxon>Metazoa</taxon>
        <taxon>Ecdysozoa</taxon>
        <taxon>Arthropoda</taxon>
        <taxon>Chelicerata</taxon>
        <taxon>Arachnida</taxon>
        <taxon>Acari</taxon>
        <taxon>Acariformes</taxon>
        <taxon>Sarcoptiformes</taxon>
        <taxon>Oribatida</taxon>
        <taxon>Brachypylina</taxon>
        <taxon>Oppioidea</taxon>
        <taxon>Oppiidae</taxon>
        <taxon>Medioppia</taxon>
    </lineage>
</organism>
<name>A0A7R9L611_9ACAR</name>
<dbReference type="InterPro" id="IPR010987">
    <property type="entry name" value="Glutathione-S-Trfase_C-like"/>
</dbReference>
<dbReference type="InterPro" id="IPR036282">
    <property type="entry name" value="Glutathione-S-Trfase_C_sf"/>
</dbReference>
<dbReference type="Gene3D" id="1.20.1050.10">
    <property type="match status" value="1"/>
</dbReference>
<sequence length="219" mass="24505">MSLTLHLNYASPFCRTVVFVTKQLDIQFREVVIDLVAKQQLKPEFLKLNPRHLVPVLVDESNGLVISESRAIVRYLCNKYAADSPLYPRNPVIRALVDEVLDFDLGTLAPALKAIRATKFFGGGTPTDQQLKTLNDNLRVLDEKVAKNGGYAATGHLTIADLSIATQLLTVEEDDLKDFPNVKHWYSETLAKELGTVYREINGKGSEAVKQRLDRIRGK</sequence>
<evidence type="ECO:0000313" key="4">
    <source>
        <dbReference type="Proteomes" id="UP000759131"/>
    </source>
</evidence>
<dbReference type="InterPro" id="IPR040079">
    <property type="entry name" value="Glutathione_S-Trfase"/>
</dbReference>
<dbReference type="AlphaFoldDB" id="A0A7R9L611"/>
<dbReference type="InterPro" id="IPR004046">
    <property type="entry name" value="GST_C"/>
</dbReference>
<dbReference type="PANTHER" id="PTHR43969:SF7">
    <property type="entry name" value="GST-CONTAINING FLYWCH ZINC-FINGER PROTEIN"/>
    <property type="match status" value="1"/>
</dbReference>
<dbReference type="Pfam" id="PF00043">
    <property type="entry name" value="GST_C"/>
    <property type="match status" value="1"/>
</dbReference>
<dbReference type="InterPro" id="IPR036249">
    <property type="entry name" value="Thioredoxin-like_sf"/>
</dbReference>
<evidence type="ECO:0000313" key="3">
    <source>
        <dbReference type="EMBL" id="CAD7634720.1"/>
    </source>
</evidence>
<dbReference type="EMBL" id="OC869773">
    <property type="protein sequence ID" value="CAD7634720.1"/>
    <property type="molecule type" value="Genomic_DNA"/>
</dbReference>